<evidence type="ECO:0000313" key="4">
    <source>
        <dbReference type="EMBL" id="VIO73089.1"/>
    </source>
</evidence>
<dbReference type="InterPro" id="IPR036388">
    <property type="entry name" value="WH-like_DNA-bd_sf"/>
</dbReference>
<proteinExistence type="predicted"/>
<dbReference type="InterPro" id="IPR001867">
    <property type="entry name" value="OmpR/PhoB-type_DNA-bd"/>
</dbReference>
<dbReference type="AlphaFoldDB" id="A0A508TE57"/>
<evidence type="ECO:0000256" key="1">
    <source>
        <dbReference type="ARBA" id="ARBA00023125"/>
    </source>
</evidence>
<dbReference type="CDD" id="cd00383">
    <property type="entry name" value="trans_reg_C"/>
    <property type="match status" value="1"/>
</dbReference>
<dbReference type="Proteomes" id="UP000328092">
    <property type="component" value="Unassembled WGS sequence"/>
</dbReference>
<accession>A0A508TE57</accession>
<dbReference type="PROSITE" id="PS51755">
    <property type="entry name" value="OMPR_PHOB"/>
    <property type="match status" value="1"/>
</dbReference>
<evidence type="ECO:0000259" key="3">
    <source>
        <dbReference type="PROSITE" id="PS51755"/>
    </source>
</evidence>
<dbReference type="GO" id="GO:0003677">
    <property type="term" value="F:DNA binding"/>
    <property type="evidence" value="ECO:0007669"/>
    <property type="project" value="UniProtKB-UniRule"/>
</dbReference>
<dbReference type="Pfam" id="PF00486">
    <property type="entry name" value="Trans_reg_C"/>
    <property type="match status" value="1"/>
</dbReference>
<reference evidence="4" key="1">
    <citation type="submission" date="2019-02" db="EMBL/GenBank/DDBJ databases">
        <authorList>
            <person name="Pothier F.J."/>
        </authorList>
    </citation>
    <scope>NUCLEOTIDE SEQUENCE</scope>
    <source>
        <strain evidence="4">CI-1B</strain>
    </source>
</reference>
<feature type="domain" description="OmpR/PhoB-type" evidence="3">
    <location>
        <begin position="46"/>
        <end position="144"/>
    </location>
</feature>
<protein>
    <submittedName>
        <fullName evidence="4">Transcriptional regulator HilA</fullName>
    </submittedName>
</protein>
<dbReference type="SUPFAM" id="SSF46894">
    <property type="entry name" value="C-terminal effector domain of the bipartite response regulators"/>
    <property type="match status" value="1"/>
</dbReference>
<dbReference type="InterPro" id="IPR016032">
    <property type="entry name" value="Sig_transdc_resp-reg_C-effctor"/>
</dbReference>
<feature type="DNA-binding region" description="OmpR/PhoB-type" evidence="2">
    <location>
        <begin position="46"/>
        <end position="144"/>
    </location>
</feature>
<sequence>MRSISAFGRLEQFHPEPRLDAAHTVQGPLSTRPSVPQRVRSAGVAPVDVSFGPFRLLPTQLLLLEGDKPVCLGSRALEILIALLERQGELVSKQDLMTRVWPNVFVEPANLTVHMSALRRALRDGRDGHRFIVNIPGRGYCFVGKVDVLVHEN</sequence>
<keyword evidence="5" id="KW-1185">Reference proteome</keyword>
<organism evidence="4 5">
    <name type="scientific">Bradyrhizobium ivorense</name>
    <dbReference type="NCBI Taxonomy" id="2511166"/>
    <lineage>
        <taxon>Bacteria</taxon>
        <taxon>Pseudomonadati</taxon>
        <taxon>Pseudomonadota</taxon>
        <taxon>Alphaproteobacteria</taxon>
        <taxon>Hyphomicrobiales</taxon>
        <taxon>Nitrobacteraceae</taxon>
        <taxon>Bradyrhizobium</taxon>
    </lineage>
</organism>
<comment type="caution">
    <text evidence="4">The sequence shown here is derived from an EMBL/GenBank/DDBJ whole genome shotgun (WGS) entry which is preliminary data.</text>
</comment>
<keyword evidence="1 2" id="KW-0238">DNA-binding</keyword>
<evidence type="ECO:0000256" key="2">
    <source>
        <dbReference type="PROSITE-ProRule" id="PRU01091"/>
    </source>
</evidence>
<dbReference type="PANTHER" id="PTHR47691">
    <property type="entry name" value="REGULATOR-RELATED"/>
    <property type="match status" value="1"/>
</dbReference>
<dbReference type="EMBL" id="CAADFC020000016">
    <property type="protein sequence ID" value="VIO73089.1"/>
    <property type="molecule type" value="Genomic_DNA"/>
</dbReference>
<dbReference type="RefSeq" id="WP_139861797.1">
    <property type="nucleotide sequence ID" value="NZ_CAADFC020000016.1"/>
</dbReference>
<dbReference type="GO" id="GO:0006355">
    <property type="term" value="P:regulation of DNA-templated transcription"/>
    <property type="evidence" value="ECO:0007669"/>
    <property type="project" value="InterPro"/>
</dbReference>
<dbReference type="GO" id="GO:0000160">
    <property type="term" value="P:phosphorelay signal transduction system"/>
    <property type="evidence" value="ECO:0007669"/>
    <property type="project" value="InterPro"/>
</dbReference>
<dbReference type="PANTHER" id="PTHR47691:SF3">
    <property type="entry name" value="HTH-TYPE TRANSCRIPTIONAL REGULATOR RV0890C-RELATED"/>
    <property type="match status" value="1"/>
</dbReference>
<gene>
    <name evidence="4" type="primary">hilA_5</name>
    <name evidence="4" type="ORF">CI1B_46920</name>
</gene>
<name>A0A508TE57_9BRAD</name>
<dbReference type="Gene3D" id="1.10.10.10">
    <property type="entry name" value="Winged helix-like DNA-binding domain superfamily/Winged helix DNA-binding domain"/>
    <property type="match status" value="1"/>
</dbReference>
<dbReference type="OrthoDB" id="4473689at2"/>
<dbReference type="SMART" id="SM00862">
    <property type="entry name" value="Trans_reg_C"/>
    <property type="match status" value="1"/>
</dbReference>
<evidence type="ECO:0000313" key="5">
    <source>
        <dbReference type="Proteomes" id="UP000328092"/>
    </source>
</evidence>